<dbReference type="RefSeq" id="WP_377849952.1">
    <property type="nucleotide sequence ID" value="NZ_JBHLZU010000002.1"/>
</dbReference>
<dbReference type="InterPro" id="IPR036271">
    <property type="entry name" value="Tet_transcr_reg_TetR-rel_C_sf"/>
</dbReference>
<dbReference type="PRINTS" id="PR00455">
    <property type="entry name" value="HTHTETR"/>
</dbReference>
<dbReference type="SUPFAM" id="SSF48498">
    <property type="entry name" value="Tetracyclin repressor-like, C-terminal domain"/>
    <property type="match status" value="1"/>
</dbReference>
<accession>A0ABV5ZPM2</accession>
<evidence type="ECO:0000256" key="2">
    <source>
        <dbReference type="PROSITE-ProRule" id="PRU00335"/>
    </source>
</evidence>
<comment type="caution">
    <text evidence="4">The sequence shown here is derived from an EMBL/GenBank/DDBJ whole genome shotgun (WGS) entry which is preliminary data.</text>
</comment>
<keyword evidence="5" id="KW-1185">Reference proteome</keyword>
<dbReference type="InterPro" id="IPR039536">
    <property type="entry name" value="TetR_C_Proteobacteria"/>
</dbReference>
<dbReference type="Pfam" id="PF00440">
    <property type="entry name" value="TetR_N"/>
    <property type="match status" value="1"/>
</dbReference>
<dbReference type="InterPro" id="IPR050109">
    <property type="entry name" value="HTH-type_TetR-like_transc_reg"/>
</dbReference>
<keyword evidence="1 2" id="KW-0238">DNA-binding</keyword>
<gene>
    <name evidence="4" type="ORF">ACFFQA_02730</name>
</gene>
<dbReference type="SUPFAM" id="SSF46689">
    <property type="entry name" value="Homeodomain-like"/>
    <property type="match status" value="1"/>
</dbReference>
<dbReference type="InterPro" id="IPR001647">
    <property type="entry name" value="HTH_TetR"/>
</dbReference>
<dbReference type="Proteomes" id="UP001589693">
    <property type="component" value="Unassembled WGS sequence"/>
</dbReference>
<dbReference type="EMBL" id="JBHLZU010000002">
    <property type="protein sequence ID" value="MFB9902847.1"/>
    <property type="molecule type" value="Genomic_DNA"/>
</dbReference>
<dbReference type="PROSITE" id="PS01081">
    <property type="entry name" value="HTH_TETR_1"/>
    <property type="match status" value="1"/>
</dbReference>
<dbReference type="InterPro" id="IPR009057">
    <property type="entry name" value="Homeodomain-like_sf"/>
</dbReference>
<name>A0ABV5ZPM2_9PSEU</name>
<dbReference type="Gene3D" id="1.10.357.10">
    <property type="entry name" value="Tetracycline Repressor, domain 2"/>
    <property type="match status" value="1"/>
</dbReference>
<organism evidence="4 5">
    <name type="scientific">Allokutzneria oryzae</name>
    <dbReference type="NCBI Taxonomy" id="1378989"/>
    <lineage>
        <taxon>Bacteria</taxon>
        <taxon>Bacillati</taxon>
        <taxon>Actinomycetota</taxon>
        <taxon>Actinomycetes</taxon>
        <taxon>Pseudonocardiales</taxon>
        <taxon>Pseudonocardiaceae</taxon>
        <taxon>Allokutzneria</taxon>
    </lineage>
</organism>
<sequence>MAGRREERSAAKRAEIVAAARKVFTTHGYLGTSMDAVAAAAGASKRTVYQYFADKEELFTAVVLETVDRGYEFFRPHILTLAETDDLENALRRHARVTVAGIMNPEVLQMRRLVMAEADRFPEVGRQYYERSWVRTTGLLAETLTRLTERGLLQVDDPERAAYLFTWLVVSIPLQRTAFMGNAAICTKAELDEVADEGVRVFLAAYGVRAQSGKNLP</sequence>
<dbReference type="PROSITE" id="PS50977">
    <property type="entry name" value="HTH_TETR_2"/>
    <property type="match status" value="1"/>
</dbReference>
<evidence type="ECO:0000256" key="1">
    <source>
        <dbReference type="ARBA" id="ARBA00023125"/>
    </source>
</evidence>
<proteinExistence type="predicted"/>
<reference evidence="4 5" key="1">
    <citation type="submission" date="2024-09" db="EMBL/GenBank/DDBJ databases">
        <authorList>
            <person name="Sun Q."/>
            <person name="Mori K."/>
        </authorList>
    </citation>
    <scope>NUCLEOTIDE SEQUENCE [LARGE SCALE GENOMIC DNA]</scope>
    <source>
        <strain evidence="4 5">TBRC 7907</strain>
    </source>
</reference>
<dbReference type="Pfam" id="PF14246">
    <property type="entry name" value="TetR_C_7"/>
    <property type="match status" value="1"/>
</dbReference>
<feature type="DNA-binding region" description="H-T-H motif" evidence="2">
    <location>
        <begin position="33"/>
        <end position="52"/>
    </location>
</feature>
<feature type="domain" description="HTH tetR-type" evidence="3">
    <location>
        <begin position="10"/>
        <end position="70"/>
    </location>
</feature>
<dbReference type="PANTHER" id="PTHR30055:SF146">
    <property type="entry name" value="HTH-TYPE TRANSCRIPTIONAL DUAL REGULATOR CECR"/>
    <property type="match status" value="1"/>
</dbReference>
<protein>
    <submittedName>
        <fullName evidence="4">TetR/AcrR family transcriptional regulator</fullName>
    </submittedName>
</protein>
<evidence type="ECO:0000259" key="3">
    <source>
        <dbReference type="PROSITE" id="PS50977"/>
    </source>
</evidence>
<dbReference type="PANTHER" id="PTHR30055">
    <property type="entry name" value="HTH-TYPE TRANSCRIPTIONAL REGULATOR RUTR"/>
    <property type="match status" value="1"/>
</dbReference>
<evidence type="ECO:0000313" key="4">
    <source>
        <dbReference type="EMBL" id="MFB9902847.1"/>
    </source>
</evidence>
<evidence type="ECO:0000313" key="5">
    <source>
        <dbReference type="Proteomes" id="UP001589693"/>
    </source>
</evidence>
<dbReference type="InterPro" id="IPR023772">
    <property type="entry name" value="DNA-bd_HTH_TetR-type_CS"/>
</dbReference>